<dbReference type="PANTHER" id="PTHR43628:SF1">
    <property type="entry name" value="CHITIN SYNTHASE REGULATORY FACTOR 2-RELATED"/>
    <property type="match status" value="1"/>
</dbReference>
<dbReference type="SUPFAM" id="SSF56112">
    <property type="entry name" value="Protein kinase-like (PK-like)"/>
    <property type="match status" value="1"/>
</dbReference>
<dbReference type="InterPro" id="IPR052945">
    <property type="entry name" value="Mitotic_Regulator"/>
</dbReference>
<dbReference type="SMART" id="SM00671">
    <property type="entry name" value="SEL1"/>
    <property type="match status" value="6"/>
</dbReference>
<dbReference type="STRING" id="1432141.A0A015KS78"/>
<dbReference type="AlphaFoldDB" id="A0A015KS78"/>
<organism evidence="2 3">
    <name type="scientific">Rhizophagus irregularis (strain DAOM 197198w)</name>
    <name type="common">Glomus intraradices</name>
    <dbReference type="NCBI Taxonomy" id="1432141"/>
    <lineage>
        <taxon>Eukaryota</taxon>
        <taxon>Fungi</taxon>
        <taxon>Fungi incertae sedis</taxon>
        <taxon>Mucoromycota</taxon>
        <taxon>Glomeromycotina</taxon>
        <taxon>Glomeromycetes</taxon>
        <taxon>Glomerales</taxon>
        <taxon>Glomeraceae</taxon>
        <taxon>Rhizophagus</taxon>
    </lineage>
</organism>
<dbReference type="PROSITE" id="PS50011">
    <property type="entry name" value="PROTEIN_KINASE_DOM"/>
    <property type="match status" value="1"/>
</dbReference>
<dbReference type="InterPro" id="IPR006597">
    <property type="entry name" value="Sel1-like"/>
</dbReference>
<comment type="caution">
    <text evidence="2">The sequence shown here is derived from an EMBL/GenBank/DDBJ whole genome shotgun (WGS) entry which is preliminary data.</text>
</comment>
<gene>
    <name evidence="2" type="ORF">RirG_159360</name>
</gene>
<feature type="domain" description="Protein kinase" evidence="1">
    <location>
        <begin position="31"/>
        <end position="300"/>
    </location>
</feature>
<keyword evidence="3" id="KW-1185">Reference proteome</keyword>
<dbReference type="GO" id="GO:0004672">
    <property type="term" value="F:protein kinase activity"/>
    <property type="evidence" value="ECO:0007669"/>
    <property type="project" value="InterPro"/>
</dbReference>
<dbReference type="Gene3D" id="1.25.40.10">
    <property type="entry name" value="Tetratricopeptide repeat domain"/>
    <property type="match status" value="1"/>
</dbReference>
<dbReference type="Pfam" id="PF07714">
    <property type="entry name" value="PK_Tyr_Ser-Thr"/>
    <property type="match status" value="1"/>
</dbReference>
<dbReference type="InterPro" id="IPR000719">
    <property type="entry name" value="Prot_kinase_dom"/>
</dbReference>
<dbReference type="Proteomes" id="UP000022910">
    <property type="component" value="Unassembled WGS sequence"/>
</dbReference>
<accession>A0A015KS78</accession>
<dbReference type="PANTHER" id="PTHR43628">
    <property type="entry name" value="ACTIVATOR OF C KINASE PROTEIN 1-RELATED"/>
    <property type="match status" value="1"/>
</dbReference>
<dbReference type="Gene3D" id="1.10.510.10">
    <property type="entry name" value="Transferase(Phosphotransferase) domain 1"/>
    <property type="match status" value="1"/>
</dbReference>
<evidence type="ECO:0000259" key="1">
    <source>
        <dbReference type="PROSITE" id="PS50011"/>
    </source>
</evidence>
<dbReference type="OMA" id="SCRIEEK"/>
<evidence type="ECO:0000313" key="2">
    <source>
        <dbReference type="EMBL" id="EXX62696.1"/>
    </source>
</evidence>
<dbReference type="HOGENOM" id="CLU_000288_7_12_1"/>
<evidence type="ECO:0000313" key="3">
    <source>
        <dbReference type="Proteomes" id="UP000022910"/>
    </source>
</evidence>
<dbReference type="PRINTS" id="PR00109">
    <property type="entry name" value="TYRKINASE"/>
</dbReference>
<sequence length="649" mass="75380">MSSNIEMQQTNNWIEEITSKNQIKYYEYKNFHNIEKIGNNDFNDFGEVYRAKLKNSDQYFTLKSFNLDNVTVKEIIYEFELHREVDFQKNIIQFFGITNEENQNDQSRQYLIVMEYADSGSLQSYLKENFIKLSWEDKYKLAYQLACAVSYLHDKGIEHRNLCSNNILIHQNTIKLTDFGLSKRIKVVSEQKESDLFEMIPYTDPKWLNHNNNFIQSYSLNKKSDVYSIGVILWEISSGQPPFKDESHDADLIMRIVQGYREIVVSDTPSNYSILYTECWDNEPNNRPTMNQVVSKLKVIITNSNIIIEDYLIQSLNKQQLNLENINTLITHNNVLYKEIFQDFTKIYMREIEPNAQNIHDVIFEEELGVVVDELVNLHCKELNSGKEDNIRKQHTLDHINNYKISVQEIYYWLLNNQKDSNSVYLFGYFNCKGIGIDIDNQKTFGLYKKAAELENIAAQLELADIYIHGKGIGKNYIKAFELSEKLTKEGNPNAINRLGYCYKHGVGTDINTEKAFELYQKAANLGNMRAQCNLALMYKDGSGINVDYKKTFGLLKKPAEEEHSVGMNLLGYCYHFGIGTSINLQKALELYQKSAKLGNCYAQYNLGAMYENGEGVEIDIDQAIFWYKKSAEKGNEGAQIRLYYLLIE</sequence>
<protein>
    <submittedName>
        <fullName evidence="2">Mkk2p</fullName>
    </submittedName>
</protein>
<dbReference type="InterPro" id="IPR001245">
    <property type="entry name" value="Ser-Thr/Tyr_kinase_cat_dom"/>
</dbReference>
<proteinExistence type="predicted"/>
<dbReference type="InterPro" id="IPR011009">
    <property type="entry name" value="Kinase-like_dom_sf"/>
</dbReference>
<dbReference type="SUPFAM" id="SSF81901">
    <property type="entry name" value="HCP-like"/>
    <property type="match status" value="1"/>
</dbReference>
<dbReference type="GO" id="GO:0005524">
    <property type="term" value="F:ATP binding"/>
    <property type="evidence" value="ECO:0007669"/>
    <property type="project" value="InterPro"/>
</dbReference>
<name>A0A015KS78_RHIIW</name>
<reference evidence="2 3" key="1">
    <citation type="submission" date="2014-02" db="EMBL/GenBank/DDBJ databases">
        <title>Single nucleus genome sequencing reveals high similarity among nuclei of an endomycorrhizal fungus.</title>
        <authorList>
            <person name="Lin K."/>
            <person name="Geurts R."/>
            <person name="Zhang Z."/>
            <person name="Limpens E."/>
            <person name="Saunders D.G."/>
            <person name="Mu D."/>
            <person name="Pang E."/>
            <person name="Cao H."/>
            <person name="Cha H."/>
            <person name="Lin T."/>
            <person name="Zhou Q."/>
            <person name="Shang Y."/>
            <person name="Li Y."/>
            <person name="Ivanov S."/>
            <person name="Sharma T."/>
            <person name="Velzen R.V."/>
            <person name="Ruijter N.D."/>
            <person name="Aanen D.K."/>
            <person name="Win J."/>
            <person name="Kamoun S."/>
            <person name="Bisseling T."/>
            <person name="Huang S."/>
        </authorList>
    </citation>
    <scope>NUCLEOTIDE SEQUENCE [LARGE SCALE GENOMIC DNA]</scope>
    <source>
        <strain evidence="3">DAOM197198w</strain>
    </source>
</reference>
<dbReference type="EMBL" id="JEMT01024576">
    <property type="protein sequence ID" value="EXX62696.1"/>
    <property type="molecule type" value="Genomic_DNA"/>
</dbReference>
<dbReference type="InterPro" id="IPR011990">
    <property type="entry name" value="TPR-like_helical_dom_sf"/>
</dbReference>
<dbReference type="Pfam" id="PF08238">
    <property type="entry name" value="Sel1"/>
    <property type="match status" value="6"/>
</dbReference>